<protein>
    <recommendedName>
        <fullName evidence="3">Glycosyl hydrolase family 13 catalytic domain-containing protein</fullName>
    </recommendedName>
</protein>
<evidence type="ECO:0000259" key="3">
    <source>
        <dbReference type="SMART" id="SM00642"/>
    </source>
</evidence>
<dbReference type="EMBL" id="HBGH01013413">
    <property type="protein sequence ID" value="CAD9235448.1"/>
    <property type="molecule type" value="Transcribed_RNA"/>
</dbReference>
<dbReference type="InterPro" id="IPR017853">
    <property type="entry name" value="GH"/>
</dbReference>
<evidence type="ECO:0000256" key="2">
    <source>
        <dbReference type="ARBA" id="ARBA00023295"/>
    </source>
</evidence>
<dbReference type="GO" id="GO:0016798">
    <property type="term" value="F:hydrolase activity, acting on glycosyl bonds"/>
    <property type="evidence" value="ECO:0007669"/>
    <property type="project" value="UniProtKB-KW"/>
</dbReference>
<dbReference type="SUPFAM" id="SSF51445">
    <property type="entry name" value="(Trans)glycosidases"/>
    <property type="match status" value="1"/>
</dbReference>
<evidence type="ECO:0000256" key="1">
    <source>
        <dbReference type="ARBA" id="ARBA00022801"/>
    </source>
</evidence>
<dbReference type="Pfam" id="PF00128">
    <property type="entry name" value="Alpha-amylase"/>
    <property type="match status" value="1"/>
</dbReference>
<organism evidence="4">
    <name type="scientific">Compsopogon caeruleus</name>
    <dbReference type="NCBI Taxonomy" id="31354"/>
    <lineage>
        <taxon>Eukaryota</taxon>
        <taxon>Rhodophyta</taxon>
        <taxon>Compsopogonophyceae</taxon>
        <taxon>Compsopogonales</taxon>
        <taxon>Compsopogonaceae</taxon>
        <taxon>Compsopogon</taxon>
    </lineage>
</organism>
<evidence type="ECO:0000313" key="4">
    <source>
        <dbReference type="EMBL" id="CAD9235448.1"/>
    </source>
</evidence>
<reference evidence="4" key="1">
    <citation type="submission" date="2021-01" db="EMBL/GenBank/DDBJ databases">
        <authorList>
            <person name="Corre E."/>
            <person name="Pelletier E."/>
            <person name="Niang G."/>
            <person name="Scheremetjew M."/>
            <person name="Finn R."/>
            <person name="Kale V."/>
            <person name="Holt S."/>
            <person name="Cochrane G."/>
            <person name="Meng A."/>
            <person name="Brown T."/>
            <person name="Cohen L."/>
        </authorList>
    </citation>
    <scope>NUCLEOTIDE SEQUENCE</scope>
    <source>
        <strain evidence="4">SAG 36.94</strain>
    </source>
</reference>
<dbReference type="GO" id="GO:0005975">
    <property type="term" value="P:carbohydrate metabolic process"/>
    <property type="evidence" value="ECO:0007669"/>
    <property type="project" value="InterPro"/>
</dbReference>
<proteinExistence type="predicted"/>
<feature type="domain" description="Glycosyl hydrolase family 13 catalytic" evidence="3">
    <location>
        <begin position="142"/>
        <end position="505"/>
    </location>
</feature>
<sequence>MSRGADGSTWITSVVVPPHENLHQMEYKYLVGTKRQHRRDRIRNVLWLPGENRKLDVPPIVVEAYDPEWILDRVTQDSEKKRQAHWTIEQSARNIGNTTSDITDLDSYHRSVPVPSVNIDLHRELRETPPVSNDVPEWYREAIFYHIYPLGTPGHGGGGFFGDVPERNDGYSDPIPRILELRAFYQHFHELGINAIYFSPMFESTSHGYDTSNFFEIDRRVGSLASFKVILAELHERGIRVCLDGVFNHTGRDHFAFQELLSAGDNWRSNPYREWYLIRRGSNQFGDPFRYECWEGHQQLPRLNLDNPAVREHLFSAARFWLGEVGIDGWRLDVAHEIPTEFWVEFRKVCYSVRPDHVLIGELIHGDYNKWVGPKAGRLHSGTNYQLSKPIWSSLKDKNFFEFAHSLRYELQVYDDLCLLNFVSNHDVSRVASQLNDPSLVMLAYVLVFCTRGVPCVYYGDETGMRGNKNDGDAALRRRMPRSQSEWEDPSGTICTAIASLAQLRKSWKTLAHGAMRCIQNTNEQLVIVRYDDNEFIVVALNCSSSGYTYCAPLQELFPHLSAGAALTEIWSSRCEEKLGDVTYDGAAIRFDLPALSACCLRGPRK</sequence>
<keyword evidence="2" id="KW-0326">Glycosidase</keyword>
<dbReference type="PANTHER" id="PTHR10357">
    <property type="entry name" value="ALPHA-AMYLASE FAMILY MEMBER"/>
    <property type="match status" value="1"/>
</dbReference>
<dbReference type="SMART" id="SM00642">
    <property type="entry name" value="Aamy"/>
    <property type="match status" value="1"/>
</dbReference>
<dbReference type="AlphaFoldDB" id="A0A7S1TFZ9"/>
<accession>A0A7S1TFZ9</accession>
<dbReference type="InterPro" id="IPR006047">
    <property type="entry name" value="GH13_cat_dom"/>
</dbReference>
<gene>
    <name evidence="4" type="ORF">CCAE0312_LOCUS7539</name>
</gene>
<name>A0A7S1TFZ9_9RHOD</name>
<keyword evidence="1" id="KW-0378">Hydrolase</keyword>
<dbReference type="PANTHER" id="PTHR10357:SF210">
    <property type="entry name" value="MALTODEXTRIN GLUCOSIDASE"/>
    <property type="match status" value="1"/>
</dbReference>
<dbReference type="Gene3D" id="3.20.20.80">
    <property type="entry name" value="Glycosidases"/>
    <property type="match status" value="1"/>
</dbReference>